<keyword evidence="3" id="KW-0720">Serine protease</keyword>
<evidence type="ECO:0000313" key="8">
    <source>
        <dbReference type="EMBL" id="CAG7819218.1"/>
    </source>
</evidence>
<feature type="signal peptide" evidence="6">
    <location>
        <begin position="1"/>
        <end position="20"/>
    </location>
</feature>
<keyword evidence="4" id="KW-1015">Disulfide bond</keyword>
<reference evidence="8" key="1">
    <citation type="submission" date="2021-06" db="EMBL/GenBank/DDBJ databases">
        <authorList>
            <person name="Hodson N. C."/>
            <person name="Mongue J. A."/>
            <person name="Jaron S. K."/>
        </authorList>
    </citation>
    <scope>NUCLEOTIDE SEQUENCE</scope>
</reference>
<evidence type="ECO:0000256" key="3">
    <source>
        <dbReference type="ARBA" id="ARBA00022825"/>
    </source>
</evidence>
<dbReference type="EMBL" id="CAJVCH010442670">
    <property type="protein sequence ID" value="CAG7819218.1"/>
    <property type="molecule type" value="Genomic_DNA"/>
</dbReference>
<dbReference type="InterPro" id="IPR001254">
    <property type="entry name" value="Trypsin_dom"/>
</dbReference>
<organism evidence="8 9">
    <name type="scientific">Allacma fusca</name>
    <dbReference type="NCBI Taxonomy" id="39272"/>
    <lineage>
        <taxon>Eukaryota</taxon>
        <taxon>Metazoa</taxon>
        <taxon>Ecdysozoa</taxon>
        <taxon>Arthropoda</taxon>
        <taxon>Hexapoda</taxon>
        <taxon>Collembola</taxon>
        <taxon>Symphypleona</taxon>
        <taxon>Sminthuridae</taxon>
        <taxon>Allacma</taxon>
    </lineage>
</organism>
<name>A0A8J2KLI6_9HEXA</name>
<dbReference type="GO" id="GO:0006508">
    <property type="term" value="P:proteolysis"/>
    <property type="evidence" value="ECO:0007669"/>
    <property type="project" value="UniProtKB-KW"/>
</dbReference>
<dbReference type="OrthoDB" id="6261922at2759"/>
<feature type="chain" id="PRO_5035173715" description="Peptidase S1 domain-containing protein" evidence="6">
    <location>
        <begin position="21"/>
        <end position="138"/>
    </location>
</feature>
<proteinExistence type="predicted"/>
<feature type="region of interest" description="Disordered" evidence="5">
    <location>
        <begin position="21"/>
        <end position="42"/>
    </location>
</feature>
<comment type="caution">
    <text evidence="8">The sequence shown here is derived from an EMBL/GenBank/DDBJ whole genome shotgun (WGS) entry which is preliminary data.</text>
</comment>
<evidence type="ECO:0000256" key="4">
    <source>
        <dbReference type="ARBA" id="ARBA00023157"/>
    </source>
</evidence>
<dbReference type="PANTHER" id="PTHR24276:SF98">
    <property type="entry name" value="FI18310P1-RELATED"/>
    <property type="match status" value="1"/>
</dbReference>
<evidence type="ECO:0000313" key="9">
    <source>
        <dbReference type="Proteomes" id="UP000708208"/>
    </source>
</evidence>
<dbReference type="Proteomes" id="UP000708208">
    <property type="component" value="Unassembled WGS sequence"/>
</dbReference>
<dbReference type="InterPro" id="IPR050430">
    <property type="entry name" value="Peptidase_S1"/>
</dbReference>
<keyword evidence="1" id="KW-0645">Protease</keyword>
<feature type="domain" description="Peptidase S1" evidence="7">
    <location>
        <begin position="40"/>
        <end position="88"/>
    </location>
</feature>
<accession>A0A8J2KLI6</accession>
<keyword evidence="2" id="KW-0378">Hydrolase</keyword>
<dbReference type="AlphaFoldDB" id="A0A8J2KLI6"/>
<sequence>MKIFLVAYLLPCVFTAFSDATPEGTSHRQRGPKGRMTPMQSKEAAPLVVGTEQVSGIDAAILHPKYDRRTMDYDYGVLRLSHNLTFNKYRWVAVFGGPLVCNGSLTGILSWGEFGCAEGKLPNVFASVGAERAWINSQ</sequence>
<dbReference type="Pfam" id="PF00089">
    <property type="entry name" value="Trypsin"/>
    <property type="match status" value="2"/>
</dbReference>
<gene>
    <name evidence="8" type="ORF">AFUS01_LOCUS29680</name>
</gene>
<evidence type="ECO:0000256" key="5">
    <source>
        <dbReference type="SAM" id="MobiDB-lite"/>
    </source>
</evidence>
<evidence type="ECO:0000256" key="2">
    <source>
        <dbReference type="ARBA" id="ARBA00022801"/>
    </source>
</evidence>
<protein>
    <recommendedName>
        <fullName evidence="7">Peptidase S1 domain-containing protein</fullName>
    </recommendedName>
</protein>
<evidence type="ECO:0000259" key="7">
    <source>
        <dbReference type="Pfam" id="PF00089"/>
    </source>
</evidence>
<keyword evidence="9" id="KW-1185">Reference proteome</keyword>
<evidence type="ECO:0000256" key="1">
    <source>
        <dbReference type="ARBA" id="ARBA00022670"/>
    </source>
</evidence>
<evidence type="ECO:0000256" key="6">
    <source>
        <dbReference type="SAM" id="SignalP"/>
    </source>
</evidence>
<dbReference type="PANTHER" id="PTHR24276">
    <property type="entry name" value="POLYSERASE-RELATED"/>
    <property type="match status" value="1"/>
</dbReference>
<feature type="domain" description="Peptidase S1" evidence="7">
    <location>
        <begin position="96"/>
        <end position="135"/>
    </location>
</feature>
<dbReference type="GO" id="GO:0004252">
    <property type="term" value="F:serine-type endopeptidase activity"/>
    <property type="evidence" value="ECO:0007669"/>
    <property type="project" value="InterPro"/>
</dbReference>
<keyword evidence="6" id="KW-0732">Signal</keyword>